<evidence type="ECO:0008006" key="4">
    <source>
        <dbReference type="Google" id="ProtNLM"/>
    </source>
</evidence>
<reference evidence="2 3" key="1">
    <citation type="journal article" date="2022" name="Nat. Plants">
        <title>Genomes of leafy and leafless Platanthera orchids illuminate the evolution of mycoheterotrophy.</title>
        <authorList>
            <person name="Li M.H."/>
            <person name="Liu K.W."/>
            <person name="Li Z."/>
            <person name="Lu H.C."/>
            <person name="Ye Q.L."/>
            <person name="Zhang D."/>
            <person name="Wang J.Y."/>
            <person name="Li Y.F."/>
            <person name="Zhong Z.M."/>
            <person name="Liu X."/>
            <person name="Yu X."/>
            <person name="Liu D.K."/>
            <person name="Tu X.D."/>
            <person name="Liu B."/>
            <person name="Hao Y."/>
            <person name="Liao X.Y."/>
            <person name="Jiang Y.T."/>
            <person name="Sun W.H."/>
            <person name="Chen J."/>
            <person name="Chen Y.Q."/>
            <person name="Ai Y."/>
            <person name="Zhai J.W."/>
            <person name="Wu S.S."/>
            <person name="Zhou Z."/>
            <person name="Hsiao Y.Y."/>
            <person name="Wu W.L."/>
            <person name="Chen Y.Y."/>
            <person name="Lin Y.F."/>
            <person name="Hsu J.L."/>
            <person name="Li C.Y."/>
            <person name="Wang Z.W."/>
            <person name="Zhao X."/>
            <person name="Zhong W.Y."/>
            <person name="Ma X.K."/>
            <person name="Ma L."/>
            <person name="Huang J."/>
            <person name="Chen G.Z."/>
            <person name="Huang M.Z."/>
            <person name="Huang L."/>
            <person name="Peng D.H."/>
            <person name="Luo Y.B."/>
            <person name="Zou S.Q."/>
            <person name="Chen S.P."/>
            <person name="Lan S."/>
            <person name="Tsai W.C."/>
            <person name="Van de Peer Y."/>
            <person name="Liu Z.J."/>
        </authorList>
    </citation>
    <scope>NUCLEOTIDE SEQUENCE [LARGE SCALE GENOMIC DNA]</scope>
    <source>
        <strain evidence="2">Lor287</strain>
    </source>
</reference>
<organism evidence="2 3">
    <name type="scientific">Platanthera zijinensis</name>
    <dbReference type="NCBI Taxonomy" id="2320716"/>
    <lineage>
        <taxon>Eukaryota</taxon>
        <taxon>Viridiplantae</taxon>
        <taxon>Streptophyta</taxon>
        <taxon>Embryophyta</taxon>
        <taxon>Tracheophyta</taxon>
        <taxon>Spermatophyta</taxon>
        <taxon>Magnoliopsida</taxon>
        <taxon>Liliopsida</taxon>
        <taxon>Asparagales</taxon>
        <taxon>Orchidaceae</taxon>
        <taxon>Orchidoideae</taxon>
        <taxon>Orchideae</taxon>
        <taxon>Orchidinae</taxon>
        <taxon>Platanthera</taxon>
    </lineage>
</organism>
<keyword evidence="3" id="KW-1185">Reference proteome</keyword>
<protein>
    <recommendedName>
        <fullName evidence="4">Saposin B-type domain-containing protein</fullName>
    </recommendedName>
</protein>
<accession>A0AAP0B002</accession>
<name>A0AAP0B002_9ASPA</name>
<evidence type="ECO:0000313" key="3">
    <source>
        <dbReference type="Proteomes" id="UP001418222"/>
    </source>
</evidence>
<gene>
    <name evidence="2" type="ORF">KSP39_PZI020448</name>
</gene>
<keyword evidence="1" id="KW-0732">Signal</keyword>
<evidence type="ECO:0000313" key="2">
    <source>
        <dbReference type="EMBL" id="KAK8921346.1"/>
    </source>
</evidence>
<dbReference type="AlphaFoldDB" id="A0AAP0B002"/>
<sequence length="131" mass="14824">MELKVTPSILILLVSLMFADARQNMVPLMHMQEGEFTCNSCLEASRKAERTLKQMNLLKEFDMLSSEVCHALPSNFEAQCMEKSRIQINHTNHHWKNSLTKSLCGSTDCASTSACQKMKLRSSWRTTSPLG</sequence>
<dbReference type="Proteomes" id="UP001418222">
    <property type="component" value="Unassembled WGS sequence"/>
</dbReference>
<dbReference type="EMBL" id="JBBWWQ010000018">
    <property type="protein sequence ID" value="KAK8921346.1"/>
    <property type="molecule type" value="Genomic_DNA"/>
</dbReference>
<feature type="signal peptide" evidence="1">
    <location>
        <begin position="1"/>
        <end position="21"/>
    </location>
</feature>
<feature type="chain" id="PRO_5043030833" description="Saposin B-type domain-containing protein" evidence="1">
    <location>
        <begin position="22"/>
        <end position="131"/>
    </location>
</feature>
<evidence type="ECO:0000256" key="1">
    <source>
        <dbReference type="SAM" id="SignalP"/>
    </source>
</evidence>
<comment type="caution">
    <text evidence="2">The sequence shown here is derived from an EMBL/GenBank/DDBJ whole genome shotgun (WGS) entry which is preliminary data.</text>
</comment>
<proteinExistence type="predicted"/>